<evidence type="ECO:0000313" key="3">
    <source>
        <dbReference type="EMBL" id="PWR12027.1"/>
    </source>
</evidence>
<dbReference type="Pfam" id="PF01609">
    <property type="entry name" value="DDE_Tnp_1"/>
    <property type="match status" value="1"/>
</dbReference>
<evidence type="ECO:0000259" key="2">
    <source>
        <dbReference type="Pfam" id="PF13340"/>
    </source>
</evidence>
<feature type="domain" description="Insertion element IS402-like" evidence="2">
    <location>
        <begin position="15"/>
        <end position="92"/>
    </location>
</feature>
<comment type="caution">
    <text evidence="3">The sequence shown here is derived from an EMBL/GenBank/DDBJ whole genome shotgun (WGS) entry which is preliminary data.</text>
</comment>
<dbReference type="InterPro" id="IPR002559">
    <property type="entry name" value="Transposase_11"/>
</dbReference>
<dbReference type="Pfam" id="PF13340">
    <property type="entry name" value="DUF4096"/>
    <property type="match status" value="1"/>
</dbReference>
<gene>
    <name evidence="3" type="ORF">DKT69_25155</name>
</gene>
<reference evidence="3 4" key="1">
    <citation type="submission" date="2018-05" db="EMBL/GenBank/DDBJ databases">
        <title>Micromonosporas from Atacama Desert.</title>
        <authorList>
            <person name="Carro L."/>
            <person name="Golinska P."/>
            <person name="Klenk H.-P."/>
            <person name="Goodfellow M."/>
        </authorList>
    </citation>
    <scope>NUCLEOTIDE SEQUENCE [LARGE SCALE GENOMIC DNA]</scope>
    <source>
        <strain evidence="3 4">4G51</strain>
    </source>
</reference>
<name>A0A317DBP7_9ACTN</name>
<dbReference type="GO" id="GO:0004803">
    <property type="term" value="F:transposase activity"/>
    <property type="evidence" value="ECO:0007669"/>
    <property type="project" value="InterPro"/>
</dbReference>
<dbReference type="PANTHER" id="PTHR30007">
    <property type="entry name" value="PHP DOMAIN PROTEIN"/>
    <property type="match status" value="1"/>
</dbReference>
<dbReference type="InterPro" id="IPR025161">
    <property type="entry name" value="IS402-like_dom"/>
</dbReference>
<evidence type="ECO:0000259" key="1">
    <source>
        <dbReference type="Pfam" id="PF01609"/>
    </source>
</evidence>
<dbReference type="GO" id="GO:0003677">
    <property type="term" value="F:DNA binding"/>
    <property type="evidence" value="ECO:0007669"/>
    <property type="project" value="InterPro"/>
</dbReference>
<dbReference type="PANTHER" id="PTHR30007:SF0">
    <property type="entry name" value="TRANSPOSASE"/>
    <property type="match status" value="1"/>
</dbReference>
<dbReference type="OrthoDB" id="3213859at2"/>
<organism evidence="3 4">
    <name type="scientific">Micromonospora sicca</name>
    <dbReference type="NCBI Taxonomy" id="2202420"/>
    <lineage>
        <taxon>Bacteria</taxon>
        <taxon>Bacillati</taxon>
        <taxon>Actinomycetota</taxon>
        <taxon>Actinomycetes</taxon>
        <taxon>Micromonosporales</taxon>
        <taxon>Micromonosporaceae</taxon>
        <taxon>Micromonospora</taxon>
    </lineage>
</organism>
<dbReference type="NCBIfam" id="NF033580">
    <property type="entry name" value="transpos_IS5_3"/>
    <property type="match status" value="1"/>
</dbReference>
<dbReference type="EMBL" id="QGKS01000301">
    <property type="protein sequence ID" value="PWR12027.1"/>
    <property type="molecule type" value="Genomic_DNA"/>
</dbReference>
<dbReference type="RefSeq" id="WP_109803980.1">
    <property type="nucleotide sequence ID" value="NZ_QGKS01000301.1"/>
</dbReference>
<sequence>MSAPPTCGFYPSSSLTDAQWAIIEPLLPAPGNTAGRGGRPEKHPRRLVLDAIFYLVRGGIAWRQLPVGFPPPTTVYDRFRAWAKAGVWQAVHDTLRDLVRVYEGHDPQPTAAVIDSQSVRGADTVPRASRGYDAGKKINGTKRHLAVDTGGLLLAVIVTMAGLQDRDAAHRLLTGLRERFTTITLIWADAGYAGRLLVWARNVLHLTVQIVKRTEPGFVVLPRRWVVERTFAWISKHRRCVRDYETKPGHHEAMIYIAMIMTMSRRLARTGNR</sequence>
<accession>A0A317DBP7</accession>
<dbReference type="AlphaFoldDB" id="A0A317DBP7"/>
<proteinExistence type="predicted"/>
<dbReference type="Proteomes" id="UP000246050">
    <property type="component" value="Unassembled WGS sequence"/>
</dbReference>
<protein>
    <submittedName>
        <fullName evidence="3">IS5 family transposase</fullName>
    </submittedName>
</protein>
<evidence type="ECO:0000313" key="4">
    <source>
        <dbReference type="Proteomes" id="UP000246050"/>
    </source>
</evidence>
<feature type="domain" description="Transposase IS4-like" evidence="1">
    <location>
        <begin position="108"/>
        <end position="261"/>
    </location>
</feature>
<dbReference type="GO" id="GO:0006313">
    <property type="term" value="P:DNA transposition"/>
    <property type="evidence" value="ECO:0007669"/>
    <property type="project" value="InterPro"/>
</dbReference>